<dbReference type="Proteomes" id="UP000661607">
    <property type="component" value="Unassembled WGS sequence"/>
</dbReference>
<reference evidence="1 2" key="1">
    <citation type="submission" date="2020-10" db="EMBL/GenBank/DDBJ databases">
        <title>Sequencing the genomes of 1000 actinobacteria strains.</title>
        <authorList>
            <person name="Klenk H.-P."/>
        </authorList>
    </citation>
    <scope>NUCLEOTIDE SEQUENCE [LARGE SCALE GENOMIC DNA]</scope>
    <source>
        <strain evidence="1 2">DSM 43748</strain>
    </source>
</reference>
<organism evidence="1 2">
    <name type="scientific">Nonomuraea africana</name>
    <dbReference type="NCBI Taxonomy" id="46171"/>
    <lineage>
        <taxon>Bacteria</taxon>
        <taxon>Bacillati</taxon>
        <taxon>Actinomycetota</taxon>
        <taxon>Actinomycetes</taxon>
        <taxon>Streptosporangiales</taxon>
        <taxon>Streptosporangiaceae</taxon>
        <taxon>Nonomuraea</taxon>
    </lineage>
</organism>
<name>A0ABR9K6P5_9ACTN</name>
<proteinExistence type="predicted"/>
<keyword evidence="2" id="KW-1185">Reference proteome</keyword>
<protein>
    <submittedName>
        <fullName evidence="1">Uncharacterized protein</fullName>
    </submittedName>
</protein>
<gene>
    <name evidence="1" type="ORF">H4W81_000458</name>
</gene>
<comment type="caution">
    <text evidence="1">The sequence shown here is derived from an EMBL/GenBank/DDBJ whole genome shotgun (WGS) entry which is preliminary data.</text>
</comment>
<evidence type="ECO:0000313" key="2">
    <source>
        <dbReference type="Proteomes" id="UP000661607"/>
    </source>
</evidence>
<accession>A0ABR9K6P5</accession>
<evidence type="ECO:0000313" key="1">
    <source>
        <dbReference type="EMBL" id="MBE1557679.1"/>
    </source>
</evidence>
<sequence length="120" mass="13111">MLLIGGPRITAAMGISPQPVRDIRRQEAAVRGGGAIGADHLMRHPVGLVLIYQTSEYPLGCVPLLARRIQISPQHPVDQRLEPPSRLARGAIPFFGSGYGWRNASAIVFRRVSPAFHHSE</sequence>
<dbReference type="RefSeq" id="WP_192773231.1">
    <property type="nucleotide sequence ID" value="NZ_BAAASY010000047.1"/>
</dbReference>
<dbReference type="EMBL" id="JADBEF010000001">
    <property type="protein sequence ID" value="MBE1557679.1"/>
    <property type="molecule type" value="Genomic_DNA"/>
</dbReference>